<dbReference type="GO" id="GO:0043758">
    <property type="term" value="F:acetate-CoA ligase (ADP-forming) activity"/>
    <property type="evidence" value="ECO:0007669"/>
    <property type="project" value="InterPro"/>
</dbReference>
<protein>
    <submittedName>
        <fullName evidence="5">Acetyl-CoA synthetase</fullName>
    </submittedName>
</protein>
<organism evidence="5">
    <name type="scientific">Ignavibacterium album</name>
    <dbReference type="NCBI Taxonomy" id="591197"/>
    <lineage>
        <taxon>Bacteria</taxon>
        <taxon>Pseudomonadati</taxon>
        <taxon>Ignavibacteriota</taxon>
        <taxon>Ignavibacteria</taxon>
        <taxon>Ignavibacteriales</taxon>
        <taxon>Ignavibacteriaceae</taxon>
        <taxon>Ignavibacterium</taxon>
    </lineage>
</organism>
<keyword evidence="1" id="KW-0436">Ligase</keyword>
<dbReference type="Pfam" id="PF13549">
    <property type="entry name" value="ATP-grasp_5"/>
    <property type="match status" value="1"/>
</dbReference>
<dbReference type="InterPro" id="IPR016102">
    <property type="entry name" value="Succinyl-CoA_synth-like"/>
</dbReference>
<dbReference type="EMBL" id="DSVI01000010">
    <property type="protein sequence ID" value="HGT48010.1"/>
    <property type="molecule type" value="Genomic_DNA"/>
</dbReference>
<feature type="domain" description="CoA-binding" evidence="4">
    <location>
        <begin position="8"/>
        <end position="103"/>
    </location>
</feature>
<dbReference type="GO" id="GO:0005524">
    <property type="term" value="F:ATP binding"/>
    <property type="evidence" value="ECO:0007669"/>
    <property type="project" value="UniProtKB-KW"/>
</dbReference>
<comment type="caution">
    <text evidence="5">The sequence shown here is derived from an EMBL/GenBank/DDBJ whole genome shotgun (WGS) entry which is preliminary data.</text>
</comment>
<dbReference type="InterPro" id="IPR036291">
    <property type="entry name" value="NAD(P)-bd_dom_sf"/>
</dbReference>
<dbReference type="SUPFAM" id="SSF52210">
    <property type="entry name" value="Succinyl-CoA synthetase domains"/>
    <property type="match status" value="2"/>
</dbReference>
<reference evidence="5" key="1">
    <citation type="journal article" date="2020" name="mSystems">
        <title>Genome- and Community-Level Interaction Insights into Carbon Utilization and Element Cycling Functions of Hydrothermarchaeota in Hydrothermal Sediment.</title>
        <authorList>
            <person name="Zhou Z."/>
            <person name="Liu Y."/>
            <person name="Xu W."/>
            <person name="Pan J."/>
            <person name="Luo Z.H."/>
            <person name="Li M."/>
        </authorList>
    </citation>
    <scope>NUCLEOTIDE SEQUENCE [LARGE SCALE GENOMIC DNA]</scope>
    <source>
        <strain evidence="5">SpSt-500</strain>
    </source>
</reference>
<sequence>MKTVFDQFFYPKSICIVGASSKPKSLGYELTKSVKLYGYTGNLILVNPKADEILGYKCYPSINDVDISIDLAIVMVPKQFVEESIKDLLNKNVKAIILITAGFKETGEAGAEAEKRILGLIKNSDARMVGPNCMGIINTHSSIKMNATFVAEQPREGKMAFCSQSGAIGAAVLNSLRETDIRFGQFISVGNKADVNENDLLEYWQNSDDVGVITFYLESFVDGEKFIRYFIDGKINKPVIVLKGGRTSSGMKAASSHTGALGSSDKVVDAVLHQFGIIRADDLNDMFNTAKGFEEFPIPKGNRVAVVTNAGGPAILTVDSLEKNNLTLAELTEVTKRKLHEIVHPEGSVNNPVDLLPGGTPEQFKAVNEILVQDKNVDVVISVFVEPIMVKALPVIEGINEISSDKPIFQVVMPLPEFWDEYRKQSRTRKPLFRFAEDPAVVINNMLSFSMNYESKRLEKQSSALNINLSNYQNRFLPPEVVAELVGYYQLPRVKEKILSFDDLEKNDFDFPVVLKAVGEKIIHKSDLKGVILNIKSKDELLAAANEMKKNFKDKNIQLESFMIQPYLETKFELLVGAFRDSSFGPMIMFGSGGKYVEYLDDTVMRSAYLNENDIDEMINNTKVGKIIQGVRGEQSVDLKKVQSAVKNLAQMMLNHPEIKEVDLNPLLITSDNKIFAVDVRIKC</sequence>
<dbReference type="PANTHER" id="PTHR43334:SF2">
    <property type="entry name" value="ACETATE--COA LIGASE [ADP-FORMING]"/>
    <property type="match status" value="1"/>
</dbReference>
<dbReference type="Pfam" id="PF13607">
    <property type="entry name" value="Succ_CoA_lig"/>
    <property type="match status" value="1"/>
</dbReference>
<dbReference type="SUPFAM" id="SSF56059">
    <property type="entry name" value="Glutathione synthetase ATP-binding domain-like"/>
    <property type="match status" value="1"/>
</dbReference>
<evidence type="ECO:0000256" key="2">
    <source>
        <dbReference type="ARBA" id="ARBA00022741"/>
    </source>
</evidence>
<dbReference type="Gene3D" id="3.40.50.261">
    <property type="entry name" value="Succinyl-CoA synthetase domains"/>
    <property type="match status" value="2"/>
</dbReference>
<name>A0A832G6Z1_9BACT</name>
<dbReference type="Gene3D" id="3.40.50.720">
    <property type="entry name" value="NAD(P)-binding Rossmann-like Domain"/>
    <property type="match status" value="1"/>
</dbReference>
<dbReference type="Pfam" id="PF19045">
    <property type="entry name" value="Ligase_CoA_2"/>
    <property type="match status" value="1"/>
</dbReference>
<dbReference type="PANTHER" id="PTHR43334">
    <property type="entry name" value="ACETATE--COA LIGASE [ADP-FORMING]"/>
    <property type="match status" value="1"/>
</dbReference>
<dbReference type="InterPro" id="IPR013815">
    <property type="entry name" value="ATP_grasp_subdomain_1"/>
</dbReference>
<gene>
    <name evidence="5" type="ORF">ENS56_08245</name>
</gene>
<proteinExistence type="predicted"/>
<evidence type="ECO:0000313" key="5">
    <source>
        <dbReference type="EMBL" id="HGT48010.1"/>
    </source>
</evidence>
<evidence type="ECO:0000259" key="4">
    <source>
        <dbReference type="SMART" id="SM00881"/>
    </source>
</evidence>
<dbReference type="InterPro" id="IPR003781">
    <property type="entry name" value="CoA-bd"/>
</dbReference>
<dbReference type="Gene3D" id="3.30.470.20">
    <property type="entry name" value="ATP-grasp fold, B domain"/>
    <property type="match status" value="1"/>
</dbReference>
<accession>A0A832G6Z1</accession>
<evidence type="ECO:0000256" key="1">
    <source>
        <dbReference type="ARBA" id="ARBA00022598"/>
    </source>
</evidence>
<evidence type="ECO:0000256" key="3">
    <source>
        <dbReference type="ARBA" id="ARBA00022840"/>
    </source>
</evidence>
<dbReference type="AlphaFoldDB" id="A0A832G6Z1"/>
<dbReference type="Pfam" id="PF13380">
    <property type="entry name" value="CoA_binding_2"/>
    <property type="match status" value="1"/>
</dbReference>
<keyword evidence="2" id="KW-0547">Nucleotide-binding</keyword>
<dbReference type="SUPFAM" id="SSF51735">
    <property type="entry name" value="NAD(P)-binding Rossmann-fold domains"/>
    <property type="match status" value="1"/>
</dbReference>
<dbReference type="Gene3D" id="3.30.1490.20">
    <property type="entry name" value="ATP-grasp fold, A domain"/>
    <property type="match status" value="1"/>
</dbReference>
<dbReference type="SMART" id="SM00881">
    <property type="entry name" value="CoA_binding"/>
    <property type="match status" value="1"/>
</dbReference>
<keyword evidence="3" id="KW-0067">ATP-binding</keyword>
<dbReference type="InterPro" id="IPR032875">
    <property type="entry name" value="Succ_CoA_lig_flav_dom"/>
</dbReference>
<dbReference type="InterPro" id="IPR043938">
    <property type="entry name" value="Ligase_CoA_dom"/>
</dbReference>
<dbReference type="InterPro" id="IPR051538">
    <property type="entry name" value="Acyl-CoA_Synth/Transferase"/>
</dbReference>